<dbReference type="CDD" id="cd16922">
    <property type="entry name" value="HATPase_EvgS-ArcB-TorS-like"/>
    <property type="match status" value="1"/>
</dbReference>
<evidence type="ECO:0000256" key="7">
    <source>
        <dbReference type="ARBA" id="ARBA00022777"/>
    </source>
</evidence>
<name>A0A7C3ZTY1_9CYAN</name>
<comment type="caution">
    <text evidence="14">The sequence shown here is derived from an EMBL/GenBank/DDBJ whole genome shotgun (WGS) entry which is preliminary data.</text>
</comment>
<keyword evidence="5" id="KW-0597">Phosphoprotein</keyword>
<dbReference type="EC" id="2.7.13.3" evidence="4"/>
<dbReference type="PROSITE" id="PS50885">
    <property type="entry name" value="HAMP"/>
    <property type="match status" value="1"/>
</dbReference>
<dbReference type="Gene3D" id="3.30.565.10">
    <property type="entry name" value="Histidine kinase-like ATPase, C-terminal domain"/>
    <property type="match status" value="1"/>
</dbReference>
<comment type="subcellular location">
    <subcellularLocation>
        <location evidence="2">Membrane</location>
    </subcellularLocation>
</comment>
<feature type="region of interest" description="Disordered" evidence="10">
    <location>
        <begin position="210"/>
        <end position="234"/>
    </location>
</feature>
<dbReference type="SUPFAM" id="SSF47384">
    <property type="entry name" value="Homodimeric domain of signal transducing histidine kinase"/>
    <property type="match status" value="1"/>
</dbReference>
<dbReference type="Pfam" id="PF00672">
    <property type="entry name" value="HAMP"/>
    <property type="match status" value="1"/>
</dbReference>
<dbReference type="PRINTS" id="PR00344">
    <property type="entry name" value="BCTRLSENSOR"/>
</dbReference>
<feature type="region of interest" description="Disordered" evidence="10">
    <location>
        <begin position="669"/>
        <end position="695"/>
    </location>
</feature>
<evidence type="ECO:0000256" key="11">
    <source>
        <dbReference type="SAM" id="Phobius"/>
    </source>
</evidence>
<evidence type="ECO:0000256" key="3">
    <source>
        <dbReference type="ARBA" id="ARBA00006402"/>
    </source>
</evidence>
<evidence type="ECO:0000256" key="8">
    <source>
        <dbReference type="ARBA" id="ARBA00023012"/>
    </source>
</evidence>
<dbReference type="GO" id="GO:0000155">
    <property type="term" value="F:phosphorelay sensor kinase activity"/>
    <property type="evidence" value="ECO:0007669"/>
    <property type="project" value="InterPro"/>
</dbReference>
<dbReference type="CDD" id="cd00082">
    <property type="entry name" value="HisKA"/>
    <property type="match status" value="1"/>
</dbReference>
<dbReference type="InterPro" id="IPR003594">
    <property type="entry name" value="HATPase_dom"/>
</dbReference>
<dbReference type="Pfam" id="PF00512">
    <property type="entry name" value="HisKA"/>
    <property type="match status" value="1"/>
</dbReference>
<keyword evidence="11" id="KW-0812">Transmembrane</keyword>
<reference evidence="14" key="1">
    <citation type="journal article" date="2020" name="mSystems">
        <title>Genome- and Community-Level Interaction Insights into Carbon Utilization and Element Cycling Functions of Hydrothermarchaeota in Hydrothermal Sediment.</title>
        <authorList>
            <person name="Zhou Z."/>
            <person name="Liu Y."/>
            <person name="Xu W."/>
            <person name="Pan J."/>
            <person name="Luo Z.H."/>
            <person name="Li M."/>
        </authorList>
    </citation>
    <scope>NUCLEOTIDE SEQUENCE [LARGE SCALE GENOMIC DNA]</scope>
    <source>
        <strain evidence="14">SpSt-374</strain>
    </source>
</reference>
<evidence type="ECO:0000256" key="1">
    <source>
        <dbReference type="ARBA" id="ARBA00000085"/>
    </source>
</evidence>
<evidence type="ECO:0000256" key="10">
    <source>
        <dbReference type="SAM" id="MobiDB-lite"/>
    </source>
</evidence>
<feature type="domain" description="HAMP" evidence="13">
    <location>
        <begin position="354"/>
        <end position="407"/>
    </location>
</feature>
<dbReference type="Pfam" id="PF02518">
    <property type="entry name" value="HATPase_c"/>
    <property type="match status" value="1"/>
</dbReference>
<dbReference type="InterPro" id="IPR036890">
    <property type="entry name" value="HATPase_C_sf"/>
</dbReference>
<evidence type="ECO:0000259" key="12">
    <source>
        <dbReference type="PROSITE" id="PS50109"/>
    </source>
</evidence>
<dbReference type="FunFam" id="3.30.565.10:FF:000010">
    <property type="entry name" value="Sensor histidine kinase RcsC"/>
    <property type="match status" value="1"/>
</dbReference>
<dbReference type="SMART" id="SM00387">
    <property type="entry name" value="HATPase_c"/>
    <property type="match status" value="1"/>
</dbReference>
<evidence type="ECO:0000256" key="2">
    <source>
        <dbReference type="ARBA" id="ARBA00004370"/>
    </source>
</evidence>
<evidence type="ECO:0000313" key="14">
    <source>
        <dbReference type="EMBL" id="HGF99507.1"/>
    </source>
</evidence>
<dbReference type="PANTHER" id="PTHR43047">
    <property type="entry name" value="TWO-COMPONENT HISTIDINE PROTEIN KINASE"/>
    <property type="match status" value="1"/>
</dbReference>
<keyword evidence="11" id="KW-0472">Membrane</keyword>
<dbReference type="InterPro" id="IPR003660">
    <property type="entry name" value="HAMP_dom"/>
</dbReference>
<dbReference type="InterPro" id="IPR036097">
    <property type="entry name" value="HisK_dim/P_sf"/>
</dbReference>
<sequence>MVKSGQSSFRRIILFWIVPLSVAGLLLGVVVTYRKARTALLETARQNLTESAIRKGESIELALKALQVNLLTASETAVLQSGTVAEAKQFLEQLQQRLPTRVECAQLTDLETGQIVTSTCGNEKIYTQLPLDLWQKQLTSGSAAKVSVTTILPSSSPSPGGSGVTNKGESGQLKLLLNAPVYGGRGPDFSPGNSGSLRYALSIRSVLEQRSIDDDDDGASQSQDSDMGEKRSLTGKTVVIDASGTILEHPDPMRVGDNLSEEKDAARLQSIMRNAIAGRQDFLHLFNFLDPNVELLSGYTAIPSPLNPEQKWVILAVTRLDYALAGLKEIQGVLIQLIVALFLANLVVAVLIARQLARPIENLQDYALNIQNRPAGERAPLNFNIKEFDGLAEALNIMVERLKAWAQELETAWKEAKTSNQLKNEFLATISHELRTPLNAIIGCIRLVRDDCCDDRAEEVEFLQRADDAAIHLLNIINDILDISKIEAGTLSVVMEPVDIRKIIKEVLDLQESAIQNKGLQLQATEAPEPLMVDADPGKLKQVLLNLVGNAIKFTDTGSISISTRTTSSYPDTKLVASTGKPLAVNGSGVPHTVVVVKDTGIGVAPEQQEKLFQPFVMVDGSTTRRHGGTGLGLAISRNIVELMGGTISLYSQGINQGTTVEIALPTMSFSDSHHPSGGKDGSSMKSISGVSNDE</sequence>
<feature type="compositionally biased region" description="Polar residues" evidence="10">
    <location>
        <begin position="684"/>
        <end position="695"/>
    </location>
</feature>
<gene>
    <name evidence="14" type="ORF">ENR15_02245</name>
</gene>
<evidence type="ECO:0000256" key="5">
    <source>
        <dbReference type="ARBA" id="ARBA00022553"/>
    </source>
</evidence>
<proteinExistence type="inferred from homology"/>
<dbReference type="Gene3D" id="1.10.287.130">
    <property type="match status" value="1"/>
</dbReference>
<dbReference type="SUPFAM" id="SSF55874">
    <property type="entry name" value="ATPase domain of HSP90 chaperone/DNA topoisomerase II/histidine kinase"/>
    <property type="match status" value="1"/>
</dbReference>
<keyword evidence="8" id="KW-0902">Two-component regulatory system</keyword>
<comment type="similarity">
    <text evidence="3">In the N-terminal section; belongs to the phytochrome family.</text>
</comment>
<feature type="transmembrane region" description="Helical" evidence="11">
    <location>
        <begin position="12"/>
        <end position="33"/>
    </location>
</feature>
<evidence type="ECO:0000256" key="6">
    <source>
        <dbReference type="ARBA" id="ARBA00022679"/>
    </source>
</evidence>
<dbReference type="SMART" id="SM00388">
    <property type="entry name" value="HisKA"/>
    <property type="match status" value="1"/>
</dbReference>
<keyword evidence="11" id="KW-1133">Transmembrane helix</keyword>
<dbReference type="Gene3D" id="3.30.450.20">
    <property type="entry name" value="PAS domain"/>
    <property type="match status" value="1"/>
</dbReference>
<evidence type="ECO:0000256" key="9">
    <source>
        <dbReference type="ARBA" id="ARBA00074306"/>
    </source>
</evidence>
<evidence type="ECO:0000259" key="13">
    <source>
        <dbReference type="PROSITE" id="PS50885"/>
    </source>
</evidence>
<comment type="catalytic activity">
    <reaction evidence="1">
        <text>ATP + protein L-histidine = ADP + protein N-phospho-L-histidine.</text>
        <dbReference type="EC" id="2.7.13.3"/>
    </reaction>
</comment>
<dbReference type="InterPro" id="IPR005467">
    <property type="entry name" value="His_kinase_dom"/>
</dbReference>
<dbReference type="EMBL" id="DSPX01000017">
    <property type="protein sequence ID" value="HGF99507.1"/>
    <property type="molecule type" value="Genomic_DNA"/>
</dbReference>
<organism evidence="14">
    <name type="scientific">Planktothricoides sp. SpSt-374</name>
    <dbReference type="NCBI Taxonomy" id="2282167"/>
    <lineage>
        <taxon>Bacteria</taxon>
        <taxon>Bacillati</taxon>
        <taxon>Cyanobacteriota</taxon>
        <taxon>Cyanophyceae</taxon>
        <taxon>Oscillatoriophycideae</taxon>
        <taxon>Oscillatoriales</taxon>
        <taxon>Oscillatoriaceae</taxon>
        <taxon>Planktothricoides</taxon>
    </lineage>
</organism>
<evidence type="ECO:0000256" key="4">
    <source>
        <dbReference type="ARBA" id="ARBA00012438"/>
    </source>
</evidence>
<keyword evidence="7 14" id="KW-0418">Kinase</keyword>
<keyword evidence="6" id="KW-0808">Transferase</keyword>
<dbReference type="InterPro" id="IPR003661">
    <property type="entry name" value="HisK_dim/P_dom"/>
</dbReference>
<accession>A0A7C3ZTY1</accession>
<dbReference type="PROSITE" id="PS50109">
    <property type="entry name" value="HIS_KIN"/>
    <property type="match status" value="1"/>
</dbReference>
<dbReference type="AlphaFoldDB" id="A0A7C3ZTY1"/>
<protein>
    <recommendedName>
        <fullName evidence="9">Circadian input-output histidine kinase CikA</fullName>
        <ecNumber evidence="4">2.7.13.3</ecNumber>
    </recommendedName>
</protein>
<dbReference type="GO" id="GO:0016020">
    <property type="term" value="C:membrane"/>
    <property type="evidence" value="ECO:0007669"/>
    <property type="project" value="UniProtKB-SubCell"/>
</dbReference>
<feature type="domain" description="Histidine kinase" evidence="12">
    <location>
        <begin position="429"/>
        <end position="669"/>
    </location>
</feature>
<dbReference type="InterPro" id="IPR004358">
    <property type="entry name" value="Sig_transdc_His_kin-like_C"/>
</dbReference>